<keyword evidence="1" id="KW-1133">Transmembrane helix</keyword>
<proteinExistence type="predicted"/>
<accession>A0A3G1KS15</accession>
<evidence type="ECO:0000256" key="1">
    <source>
        <dbReference type="SAM" id="Phobius"/>
    </source>
</evidence>
<keyword evidence="1" id="KW-0472">Membrane</keyword>
<keyword evidence="3" id="KW-1185">Reference proteome</keyword>
<name>A0A3G1KS15_FORW1</name>
<dbReference type="RefSeq" id="WP_148134497.1">
    <property type="nucleotide sequence ID" value="NZ_CP017634.1"/>
</dbReference>
<feature type="transmembrane region" description="Helical" evidence="1">
    <location>
        <begin position="79"/>
        <end position="97"/>
    </location>
</feature>
<dbReference type="AlphaFoldDB" id="A0A3G1KS15"/>
<evidence type="ECO:0000313" key="2">
    <source>
        <dbReference type="EMBL" id="ATW25240.1"/>
    </source>
</evidence>
<reference evidence="2 3" key="1">
    <citation type="submission" date="2016-10" db="EMBL/GenBank/DDBJ databases">
        <title>Complete Genome Sequence of Peptococcaceae strain DCMF.</title>
        <authorList>
            <person name="Edwards R.J."/>
            <person name="Holland S.I."/>
            <person name="Deshpande N.P."/>
            <person name="Wong Y.K."/>
            <person name="Ertan H."/>
            <person name="Manefield M."/>
            <person name="Russell T.L."/>
            <person name="Lee M.J."/>
        </authorList>
    </citation>
    <scope>NUCLEOTIDE SEQUENCE [LARGE SCALE GENOMIC DNA]</scope>
    <source>
        <strain evidence="2 3">DCMF</strain>
    </source>
</reference>
<dbReference type="Proteomes" id="UP000323521">
    <property type="component" value="Chromosome"/>
</dbReference>
<protein>
    <submittedName>
        <fullName evidence="2">Uncharacterized protein</fullName>
    </submittedName>
</protein>
<keyword evidence="1" id="KW-0812">Transmembrane</keyword>
<organism evidence="2 3">
    <name type="scientific">Formimonas warabiya</name>
    <dbReference type="NCBI Taxonomy" id="1761012"/>
    <lineage>
        <taxon>Bacteria</taxon>
        <taxon>Bacillati</taxon>
        <taxon>Bacillota</taxon>
        <taxon>Clostridia</taxon>
        <taxon>Eubacteriales</taxon>
        <taxon>Peptococcaceae</taxon>
        <taxon>Candidatus Formimonas</taxon>
    </lineage>
</organism>
<evidence type="ECO:0000313" key="3">
    <source>
        <dbReference type="Proteomes" id="UP000323521"/>
    </source>
</evidence>
<feature type="transmembrane region" description="Helical" evidence="1">
    <location>
        <begin position="109"/>
        <end position="127"/>
    </location>
</feature>
<feature type="transmembrane region" description="Helical" evidence="1">
    <location>
        <begin position="41"/>
        <end position="67"/>
    </location>
</feature>
<gene>
    <name evidence="2" type="ORF">DCMF_11090</name>
</gene>
<dbReference type="EMBL" id="CP017634">
    <property type="protein sequence ID" value="ATW25240.1"/>
    <property type="molecule type" value="Genomic_DNA"/>
</dbReference>
<sequence length="138" mass="15801">MANLAMNIIQFPVWKLKMIMHPLSHYASSMFMDPETLHHTLLGSVVSFLADYVYGAFWGILFVYLIYLTGKHACIIKGLIFGAFLWFFSFGALRSLAVVKLREVFPGDVLYYLLFHLIFGLALGLLTKKFGEHVFEKD</sequence>
<dbReference type="KEGG" id="fwa:DCMF_11090"/>
<dbReference type="OrthoDB" id="9856709at2"/>